<dbReference type="NCBIfam" id="TIGR02595">
    <property type="entry name" value="PEP_CTERM"/>
    <property type="match status" value="1"/>
</dbReference>
<dbReference type="OrthoDB" id="6398418at2"/>
<proteinExistence type="predicted"/>
<comment type="caution">
    <text evidence="1">The sequence shown here is derived from an EMBL/GenBank/DDBJ whole genome shotgun (WGS) entry which is preliminary data.</text>
</comment>
<gene>
    <name evidence="1" type="ORF">E8M12_13655</name>
</gene>
<dbReference type="EMBL" id="SWDB01000033">
    <property type="protein sequence ID" value="TKB43809.1"/>
    <property type="molecule type" value="Genomic_DNA"/>
</dbReference>
<name>A0A4U1B2B6_9GAMM</name>
<dbReference type="AlphaFoldDB" id="A0A4U1B2B6"/>
<dbReference type="Proteomes" id="UP000307999">
    <property type="component" value="Unassembled WGS sequence"/>
</dbReference>
<dbReference type="InterPro" id="IPR013424">
    <property type="entry name" value="Ice-binding_C"/>
</dbReference>
<protein>
    <submittedName>
        <fullName evidence="1">PEP-CTERM sorting domain-containing protein</fullName>
    </submittedName>
</protein>
<evidence type="ECO:0000313" key="2">
    <source>
        <dbReference type="Proteomes" id="UP000307999"/>
    </source>
</evidence>
<reference evidence="1 2" key="1">
    <citation type="submission" date="2019-04" db="EMBL/GenBank/DDBJ databases">
        <title>Thalassotalea guangxiensis sp. nov., isolated from sediment of the coastal wetland.</title>
        <authorList>
            <person name="Zheng S."/>
            <person name="Zhang D."/>
        </authorList>
    </citation>
    <scope>NUCLEOTIDE SEQUENCE [LARGE SCALE GENOMIC DNA]</scope>
    <source>
        <strain evidence="1 2">ZS-4</strain>
    </source>
</reference>
<sequence length="269" mass="30952">MPRIVMNQPSSNTLLTSLKYLIVTIMLLLPSLSNAQLIEADAFEAGDNKAFTLSFPRYNLIWMDASELLNLDKSEVQALLDGGLAAQGWRMPTLSETQRIFAFMYTNRFETDTSREFPLICIPEASCTFVYSDSDNGSIWPTFQSKIGLNEVIDEYFAHTFFISRRSLDYLAFHLSFNNFLPGFDDPRYPEELHFDDFYYHLFTYTAPVFISEDYYAEEIDDYPIPFSFMLVKDVQRSRNNDIPVPEPATAALLLIASICCFSRIKSIR</sequence>
<evidence type="ECO:0000313" key="1">
    <source>
        <dbReference type="EMBL" id="TKB43809.1"/>
    </source>
</evidence>
<accession>A0A4U1B2B6</accession>
<keyword evidence="2" id="KW-1185">Reference proteome</keyword>
<organism evidence="1 2">
    <name type="scientific">Thalassotalea mangrovi</name>
    <dbReference type="NCBI Taxonomy" id="2572245"/>
    <lineage>
        <taxon>Bacteria</taxon>
        <taxon>Pseudomonadati</taxon>
        <taxon>Pseudomonadota</taxon>
        <taxon>Gammaproteobacteria</taxon>
        <taxon>Alteromonadales</taxon>
        <taxon>Colwelliaceae</taxon>
        <taxon>Thalassotalea</taxon>
    </lineage>
</organism>